<feature type="domain" description="ChsH2 rubredoxin-like zinc ribbon" evidence="2">
    <location>
        <begin position="19"/>
        <end position="45"/>
    </location>
</feature>
<dbReference type="PANTHER" id="PTHR34075">
    <property type="entry name" value="BLR3430 PROTEIN"/>
    <property type="match status" value="1"/>
</dbReference>
<name>A0A161R6D2_9BRAD</name>
<dbReference type="SUPFAM" id="SSF50249">
    <property type="entry name" value="Nucleic acid-binding proteins"/>
    <property type="match status" value="1"/>
</dbReference>
<dbReference type="PANTHER" id="PTHR34075:SF5">
    <property type="entry name" value="BLR3430 PROTEIN"/>
    <property type="match status" value="1"/>
</dbReference>
<keyword evidence="3" id="KW-0238">DNA-binding</keyword>
<evidence type="ECO:0000259" key="2">
    <source>
        <dbReference type="Pfam" id="PF12172"/>
    </source>
</evidence>
<dbReference type="InterPro" id="IPR012340">
    <property type="entry name" value="NA-bd_OB-fold"/>
</dbReference>
<feature type="domain" description="ChsH2 C-terminal OB-fold" evidence="1">
    <location>
        <begin position="49"/>
        <end position="107"/>
    </location>
</feature>
<reference evidence="3 4" key="1">
    <citation type="submission" date="2016-03" db="EMBL/GenBank/DDBJ databases">
        <title>Microsymbionts genomes from the relict species Vavilovia formosa (Stev.) Fed.</title>
        <authorList>
            <person name="Kopat V."/>
            <person name="Chirak E."/>
            <person name="Kimeklis A."/>
            <person name="Andronov E."/>
        </authorList>
    </citation>
    <scope>NUCLEOTIDE SEQUENCE [LARGE SCALE GENOMIC DNA]</scope>
    <source>
        <strain evidence="3 4">Vaf07</strain>
    </source>
</reference>
<dbReference type="InterPro" id="IPR022002">
    <property type="entry name" value="ChsH2_Znr"/>
</dbReference>
<comment type="caution">
    <text evidence="3">The sequence shown here is derived from an EMBL/GenBank/DDBJ whole genome shotgun (WGS) entry which is preliminary data.</text>
</comment>
<dbReference type="InterPro" id="IPR002878">
    <property type="entry name" value="ChsH2_C"/>
</dbReference>
<dbReference type="InterPro" id="IPR052513">
    <property type="entry name" value="Thioester_dehydratase-like"/>
</dbReference>
<organism evidence="3 4">
    <name type="scientific">Tardiphaga robiniae</name>
    <dbReference type="NCBI Taxonomy" id="943830"/>
    <lineage>
        <taxon>Bacteria</taxon>
        <taxon>Pseudomonadati</taxon>
        <taxon>Pseudomonadota</taxon>
        <taxon>Alphaproteobacteria</taxon>
        <taxon>Hyphomicrobiales</taxon>
        <taxon>Nitrobacteraceae</taxon>
        <taxon>Tardiphaga</taxon>
    </lineage>
</organism>
<proteinExistence type="predicted"/>
<dbReference type="Pfam" id="PF01796">
    <property type="entry name" value="OB_ChsH2_C"/>
    <property type="match status" value="1"/>
</dbReference>
<keyword evidence="4" id="KW-1185">Reference proteome</keyword>
<gene>
    <name evidence="3" type="ORF">A4A58_20945</name>
</gene>
<evidence type="ECO:0000259" key="1">
    <source>
        <dbReference type="Pfam" id="PF01796"/>
    </source>
</evidence>
<accession>A0A161R6D2</accession>
<evidence type="ECO:0000313" key="3">
    <source>
        <dbReference type="EMBL" id="KZD24811.1"/>
    </source>
</evidence>
<evidence type="ECO:0000313" key="4">
    <source>
        <dbReference type="Proteomes" id="UP000076574"/>
    </source>
</evidence>
<dbReference type="GO" id="GO:0003677">
    <property type="term" value="F:DNA binding"/>
    <property type="evidence" value="ECO:0007669"/>
    <property type="project" value="UniProtKB-KW"/>
</dbReference>
<dbReference type="STRING" id="943830.A4A58_20945"/>
<dbReference type="EMBL" id="LVYV01000002">
    <property type="protein sequence ID" value="KZD24811.1"/>
    <property type="molecule type" value="Genomic_DNA"/>
</dbReference>
<sequence>MSELKPAVDWTTGTEAISYQSCRACESIQYFRRSFCAACGAPDLDDKVARGEGTVYASSVVLRAGTPEAREHVPYNILLIDTAEGFRMMAHGANDLVIGDRVKAVYRQFTGRLVPFFERIPS</sequence>
<dbReference type="Proteomes" id="UP000076574">
    <property type="component" value="Unassembled WGS sequence"/>
</dbReference>
<protein>
    <submittedName>
        <fullName evidence="3">DNA-binding protein</fullName>
    </submittedName>
</protein>
<dbReference type="AlphaFoldDB" id="A0A161R6D2"/>
<dbReference type="OrthoDB" id="7871482at2"/>
<dbReference type="Pfam" id="PF12172">
    <property type="entry name" value="zf-ChsH2"/>
    <property type="match status" value="1"/>
</dbReference>
<dbReference type="RefSeq" id="WP_068730641.1">
    <property type="nucleotide sequence ID" value="NZ_LVYV01000002.1"/>
</dbReference>